<feature type="domain" description="GS catalytic" evidence="5">
    <location>
        <begin position="123"/>
        <end position="460"/>
    </location>
</feature>
<dbReference type="SUPFAM" id="SSF54368">
    <property type="entry name" value="Glutamine synthetase, N-terminal domain"/>
    <property type="match status" value="1"/>
</dbReference>
<evidence type="ECO:0000256" key="1">
    <source>
        <dbReference type="ARBA" id="ARBA00009897"/>
    </source>
</evidence>
<dbReference type="InterPro" id="IPR036651">
    <property type="entry name" value="Gln_synt_N_sf"/>
</dbReference>
<comment type="similarity">
    <text evidence="1 3 4">Belongs to the glutamine synthetase family.</text>
</comment>
<comment type="caution">
    <text evidence="6">The sequence shown here is derived from an EMBL/GenBank/DDBJ whole genome shotgun (WGS) entry which is preliminary data.</text>
</comment>
<dbReference type="Gene3D" id="3.10.20.70">
    <property type="entry name" value="Glutamine synthetase, N-terminal domain"/>
    <property type="match status" value="1"/>
</dbReference>
<dbReference type="Pfam" id="PF00120">
    <property type="entry name" value="Gln-synt_C"/>
    <property type="match status" value="1"/>
</dbReference>
<dbReference type="OrthoDB" id="9807095at2"/>
<proteinExistence type="inferred from homology"/>
<gene>
    <name evidence="6" type="ORF">FCH28_31430</name>
</gene>
<dbReference type="PROSITE" id="PS51987">
    <property type="entry name" value="GS_CATALYTIC"/>
    <property type="match status" value="1"/>
</dbReference>
<dbReference type="PANTHER" id="PTHR43785">
    <property type="entry name" value="GAMMA-GLUTAMYLPUTRESCINE SYNTHETASE"/>
    <property type="match status" value="1"/>
</dbReference>
<protein>
    <submittedName>
        <fullName evidence="6">Glutamine synthetase</fullName>
    </submittedName>
</protein>
<dbReference type="SMART" id="SM01230">
    <property type="entry name" value="Gln-synt_C"/>
    <property type="match status" value="1"/>
</dbReference>
<organism evidence="6 7">
    <name type="scientific">Streptomyces piniterrae</name>
    <dbReference type="NCBI Taxonomy" id="2571125"/>
    <lineage>
        <taxon>Bacteria</taxon>
        <taxon>Bacillati</taxon>
        <taxon>Actinomycetota</taxon>
        <taxon>Actinomycetes</taxon>
        <taxon>Kitasatosporales</taxon>
        <taxon>Streptomycetaceae</taxon>
        <taxon>Streptomyces</taxon>
    </lineage>
</organism>
<keyword evidence="7" id="KW-1185">Reference proteome</keyword>
<evidence type="ECO:0000256" key="4">
    <source>
        <dbReference type="RuleBase" id="RU000384"/>
    </source>
</evidence>
<evidence type="ECO:0000256" key="3">
    <source>
        <dbReference type="PROSITE-ProRule" id="PRU01331"/>
    </source>
</evidence>
<evidence type="ECO:0000313" key="6">
    <source>
        <dbReference type="EMBL" id="TJZ44114.1"/>
    </source>
</evidence>
<evidence type="ECO:0000259" key="5">
    <source>
        <dbReference type="PROSITE" id="PS51987"/>
    </source>
</evidence>
<dbReference type="InterPro" id="IPR008146">
    <property type="entry name" value="Gln_synth_cat_dom"/>
</dbReference>
<dbReference type="RefSeq" id="WP_136743578.1">
    <property type="nucleotide sequence ID" value="NZ_SUMB01000013.1"/>
</dbReference>
<dbReference type="Gene3D" id="3.30.590.10">
    <property type="entry name" value="Glutamine synthetase/guanido kinase, catalytic domain"/>
    <property type="match status" value="1"/>
</dbReference>
<dbReference type="InterPro" id="IPR014746">
    <property type="entry name" value="Gln_synth/guanido_kin_cat_dom"/>
</dbReference>
<sequence length="460" mass="49274">MTAAPGLLSLDELRAEIAAGRIDTVRAAVTDAQGRLKGKLYDAGHFLDQIAGSGAEMCAYVLATDVEMRPLDGFALSSWSTGYQDLRVRPDLGTLRRLPWLPGTALVHADAVDHEDRPVTVAPRQLLRRTLDRLAGLGLAVKAGLETEFVVYHGSYEEAAAAGHQGLRPLTRDNLDYALDHHPAQDAYLRDLARALAGAGLPVEAVKTESAPGQVEVTFPYGDALAACDAHLLFKHAARTVGARAGLAPTFMAAPETGLANGLHLHISLWRDGRPVLAQPRSGLRGSEQRPSELARHAIAGLLSGLPSLAPLYAPTPNSYKRFLPDSFAPTGLAWGIDNRTCAVRVVGHGDGLHLEVRVPGADANPYLALAAALAAVTDGIEAKREPPAPHTGNAYQARDVPRLPATLGEALAEFGRSALAQEAFGPEVVEHYTHLGRIERDVQRRTVTDAERQRWFSRA</sequence>
<dbReference type="EMBL" id="SUMB01000013">
    <property type="protein sequence ID" value="TJZ44114.1"/>
    <property type="molecule type" value="Genomic_DNA"/>
</dbReference>
<accession>A0A4U0N3E3</accession>
<dbReference type="GO" id="GO:0004356">
    <property type="term" value="F:glutamine synthetase activity"/>
    <property type="evidence" value="ECO:0007669"/>
    <property type="project" value="InterPro"/>
</dbReference>
<dbReference type="AlphaFoldDB" id="A0A4U0N3E3"/>
<dbReference type="PANTHER" id="PTHR43785:SF12">
    <property type="entry name" value="TYPE-1 GLUTAMINE SYNTHETASE 2"/>
    <property type="match status" value="1"/>
</dbReference>
<reference evidence="6 7" key="1">
    <citation type="submission" date="2019-04" db="EMBL/GenBank/DDBJ databases">
        <title>Streptomyces piniterrae sp. nov., a heliquinomycin-producing actinomycete isolated from rhizosphere soil of Pinus yunnanensis.</title>
        <authorList>
            <person name="Zhuang X."/>
            <person name="Zhao J."/>
        </authorList>
    </citation>
    <scope>NUCLEOTIDE SEQUENCE [LARGE SCALE GENOMIC DNA]</scope>
    <source>
        <strain evidence="7">jys28</strain>
    </source>
</reference>
<dbReference type="Proteomes" id="UP000308697">
    <property type="component" value="Unassembled WGS sequence"/>
</dbReference>
<dbReference type="GO" id="GO:0006542">
    <property type="term" value="P:glutamine biosynthetic process"/>
    <property type="evidence" value="ECO:0007669"/>
    <property type="project" value="InterPro"/>
</dbReference>
<name>A0A4U0N3E3_9ACTN</name>
<evidence type="ECO:0000256" key="2">
    <source>
        <dbReference type="ARBA" id="ARBA00022598"/>
    </source>
</evidence>
<dbReference type="SUPFAM" id="SSF55931">
    <property type="entry name" value="Glutamine synthetase/guanido kinase"/>
    <property type="match status" value="1"/>
</dbReference>
<evidence type="ECO:0000313" key="7">
    <source>
        <dbReference type="Proteomes" id="UP000308697"/>
    </source>
</evidence>
<keyword evidence="2" id="KW-0436">Ligase</keyword>